<evidence type="ECO:0000256" key="2">
    <source>
        <dbReference type="ARBA" id="ARBA00035112"/>
    </source>
</evidence>
<keyword evidence="3" id="KW-0472">Membrane</keyword>
<accession>A0ABR2ZVE1</accession>
<gene>
    <name evidence="4" type="ORF">AAF712_007660</name>
</gene>
<name>A0ABR2ZVE1_9AGAR</name>
<comment type="pathway">
    <text evidence="1">Mycotoxin biosynthesis.</text>
</comment>
<keyword evidence="3" id="KW-0812">Transmembrane</keyword>
<dbReference type="Pfam" id="PF11807">
    <property type="entry name" value="UstYa"/>
    <property type="match status" value="1"/>
</dbReference>
<reference evidence="4 5" key="1">
    <citation type="submission" date="2024-05" db="EMBL/GenBank/DDBJ databases">
        <title>A draft genome resource for the thread blight pathogen Marasmius tenuissimus strain MS-2.</title>
        <authorList>
            <person name="Yulfo-Soto G.E."/>
            <person name="Baruah I.K."/>
            <person name="Amoako-Attah I."/>
            <person name="Bukari Y."/>
            <person name="Meinhardt L.W."/>
            <person name="Bailey B.A."/>
            <person name="Cohen S.P."/>
        </authorList>
    </citation>
    <scope>NUCLEOTIDE SEQUENCE [LARGE SCALE GENOMIC DNA]</scope>
    <source>
        <strain evidence="4 5">MS-2</strain>
    </source>
</reference>
<proteinExistence type="inferred from homology"/>
<keyword evidence="3" id="KW-1133">Transmembrane helix</keyword>
<evidence type="ECO:0000313" key="5">
    <source>
        <dbReference type="Proteomes" id="UP001437256"/>
    </source>
</evidence>
<evidence type="ECO:0008006" key="6">
    <source>
        <dbReference type="Google" id="ProtNLM"/>
    </source>
</evidence>
<dbReference type="PANTHER" id="PTHR33365:SF4">
    <property type="entry name" value="CYCLOCHLOROTINE BIOSYNTHESIS PROTEIN O"/>
    <property type="match status" value="1"/>
</dbReference>
<dbReference type="PANTHER" id="PTHR33365">
    <property type="entry name" value="YALI0B05434P"/>
    <property type="match status" value="1"/>
</dbReference>
<dbReference type="Proteomes" id="UP001437256">
    <property type="component" value="Unassembled WGS sequence"/>
</dbReference>
<evidence type="ECO:0000256" key="1">
    <source>
        <dbReference type="ARBA" id="ARBA00004685"/>
    </source>
</evidence>
<dbReference type="InterPro" id="IPR021765">
    <property type="entry name" value="UstYa-like"/>
</dbReference>
<organism evidence="4 5">
    <name type="scientific">Marasmius tenuissimus</name>
    <dbReference type="NCBI Taxonomy" id="585030"/>
    <lineage>
        <taxon>Eukaryota</taxon>
        <taxon>Fungi</taxon>
        <taxon>Dikarya</taxon>
        <taxon>Basidiomycota</taxon>
        <taxon>Agaricomycotina</taxon>
        <taxon>Agaricomycetes</taxon>
        <taxon>Agaricomycetidae</taxon>
        <taxon>Agaricales</taxon>
        <taxon>Marasmiineae</taxon>
        <taxon>Marasmiaceae</taxon>
        <taxon>Marasmius</taxon>
    </lineage>
</organism>
<comment type="similarity">
    <text evidence="2">Belongs to the ustYa family.</text>
</comment>
<protein>
    <recommendedName>
        <fullName evidence="6">Tat pathway signal sequence</fullName>
    </recommendedName>
</protein>
<evidence type="ECO:0000313" key="4">
    <source>
        <dbReference type="EMBL" id="KAL0065323.1"/>
    </source>
</evidence>
<evidence type="ECO:0000256" key="3">
    <source>
        <dbReference type="SAM" id="Phobius"/>
    </source>
</evidence>
<keyword evidence="5" id="KW-1185">Reference proteome</keyword>
<comment type="caution">
    <text evidence="4">The sequence shown here is derived from an EMBL/GenBank/DDBJ whole genome shotgun (WGS) entry which is preliminary data.</text>
</comment>
<sequence>MNRPTYEPLAQDEGLVPEEAKQQYSQISHRRLKRSSVKNAMFVVSGAFNVIFFLFLVAQWFGGGDEKDHQFGQGERLLYSPVNHLIEHEVVTFHSGINGDTTKYMGPPSPEVDAAWDELYGFGMSKISKHEADQLPLRTVRISGDRDRYAVQLDVFHQLHCLNMIRKALYPDYYHGLYPPGHNNTHEDDMNHVAHCVEHIRQGITCASDVSLIVWEWVPEKNTTMGRSGTPHTCRKFDKIAEWAKQPEHLLRPGEFDPRVHVTDEE</sequence>
<dbReference type="EMBL" id="JBBXMP010000049">
    <property type="protein sequence ID" value="KAL0065323.1"/>
    <property type="molecule type" value="Genomic_DNA"/>
</dbReference>
<feature type="transmembrane region" description="Helical" evidence="3">
    <location>
        <begin position="40"/>
        <end position="61"/>
    </location>
</feature>